<name>A0A7X6HE89_9MICC</name>
<dbReference type="GO" id="GO:0016491">
    <property type="term" value="F:oxidoreductase activity"/>
    <property type="evidence" value="ECO:0007669"/>
    <property type="project" value="InterPro"/>
</dbReference>
<proteinExistence type="predicted"/>
<organism evidence="3 4">
    <name type="scientific">Arthrobacter mobilis</name>
    <dbReference type="NCBI Taxonomy" id="2724944"/>
    <lineage>
        <taxon>Bacteria</taxon>
        <taxon>Bacillati</taxon>
        <taxon>Actinomycetota</taxon>
        <taxon>Actinomycetes</taxon>
        <taxon>Micrococcales</taxon>
        <taxon>Micrococcaceae</taxon>
        <taxon>Arthrobacter</taxon>
    </lineage>
</organism>
<feature type="compositionally biased region" description="Basic residues" evidence="1">
    <location>
        <begin position="310"/>
        <end position="319"/>
    </location>
</feature>
<gene>
    <name evidence="3" type="ORF">HGG74_07455</name>
</gene>
<reference evidence="3 4" key="1">
    <citation type="submission" date="2020-04" db="EMBL/GenBank/DDBJ databases">
        <title>Arthrobacter sp. nov.</title>
        <authorList>
            <person name="Liu S."/>
        </authorList>
    </citation>
    <scope>NUCLEOTIDE SEQUENCE [LARGE SCALE GENOMIC DNA]</scope>
    <source>
        <strain evidence="3 4">E918</strain>
    </source>
</reference>
<dbReference type="Gene3D" id="3.50.50.60">
    <property type="entry name" value="FAD/NAD(P)-binding domain"/>
    <property type="match status" value="1"/>
</dbReference>
<accession>A0A7X6HE89</accession>
<evidence type="ECO:0000313" key="3">
    <source>
        <dbReference type="EMBL" id="NKX54381.1"/>
    </source>
</evidence>
<sequence>MAVLGAGFAGLTARPVTIERGAEFVLTGYERLTALCGRFGLTLAQTGMSYYIRETFEYPDITTGQPAAAGQRVAGMAGAPGESAGELLKRLEVDDDVRECLTARVEISAASAAGSVNASVLQNVSSFEEVPSWRISEGNQSLAYAMHRFLGGRVRLQTPVQAVRQTADGVRVVTADRTFDFDAMIVALPLGALTGGGVEIDMPAWKQQAFGKLTKGHAAKLHLLLDAAPDTSAIMSVHNRFWTRTVRRLGEAVPPVINCFAGSPSALDRMDVAQGPGTWAELVRKMRTDLDIADADPVLSTWADAPPGPRRLRRTRPRLAGHGSGTAAPARGRSVLRRRIRRGRVHRLDGRRPAQRRTRRPAARRPL</sequence>
<feature type="domain" description="Amine oxidase" evidence="2">
    <location>
        <begin position="128"/>
        <end position="229"/>
    </location>
</feature>
<protein>
    <submittedName>
        <fullName evidence="3">FAD-dependent oxidoreductase</fullName>
    </submittedName>
</protein>
<evidence type="ECO:0000259" key="2">
    <source>
        <dbReference type="Pfam" id="PF01593"/>
    </source>
</evidence>
<dbReference type="AlphaFoldDB" id="A0A7X6HE89"/>
<dbReference type="InterPro" id="IPR050281">
    <property type="entry name" value="Flavin_monoamine_oxidase"/>
</dbReference>
<dbReference type="Pfam" id="PF01593">
    <property type="entry name" value="Amino_oxidase"/>
    <property type="match status" value="1"/>
</dbReference>
<keyword evidence="4" id="KW-1185">Reference proteome</keyword>
<dbReference type="EMBL" id="JAAZSQ010000005">
    <property type="protein sequence ID" value="NKX54381.1"/>
    <property type="molecule type" value="Genomic_DNA"/>
</dbReference>
<feature type="compositionally biased region" description="Basic residues" evidence="1">
    <location>
        <begin position="334"/>
        <end position="345"/>
    </location>
</feature>
<dbReference type="SUPFAM" id="SSF51905">
    <property type="entry name" value="FAD/NAD(P)-binding domain"/>
    <property type="match status" value="1"/>
</dbReference>
<dbReference type="PANTHER" id="PTHR10742:SF410">
    <property type="entry name" value="LYSINE-SPECIFIC HISTONE DEMETHYLASE 2"/>
    <property type="match status" value="1"/>
</dbReference>
<comment type="caution">
    <text evidence="3">The sequence shown here is derived from an EMBL/GenBank/DDBJ whole genome shotgun (WGS) entry which is preliminary data.</text>
</comment>
<dbReference type="InterPro" id="IPR036188">
    <property type="entry name" value="FAD/NAD-bd_sf"/>
</dbReference>
<feature type="region of interest" description="Disordered" evidence="1">
    <location>
        <begin position="302"/>
        <end position="367"/>
    </location>
</feature>
<evidence type="ECO:0000256" key="1">
    <source>
        <dbReference type="SAM" id="MobiDB-lite"/>
    </source>
</evidence>
<dbReference type="PANTHER" id="PTHR10742">
    <property type="entry name" value="FLAVIN MONOAMINE OXIDASE"/>
    <property type="match status" value="1"/>
</dbReference>
<feature type="compositionally biased region" description="Basic residues" evidence="1">
    <location>
        <begin position="353"/>
        <end position="367"/>
    </location>
</feature>
<dbReference type="InterPro" id="IPR002937">
    <property type="entry name" value="Amino_oxidase"/>
</dbReference>
<evidence type="ECO:0000313" key="4">
    <source>
        <dbReference type="Proteomes" id="UP000544090"/>
    </source>
</evidence>
<dbReference type="Proteomes" id="UP000544090">
    <property type="component" value="Unassembled WGS sequence"/>
</dbReference>